<keyword evidence="3" id="KW-1185">Reference proteome</keyword>
<dbReference type="PANTHER" id="PTHR36151:SF3">
    <property type="entry name" value="ER-BOUND OXYGENASE MPAB_MPAB'_RUBBER OXYGENASE CATALYTIC DOMAIN-CONTAINING PROTEIN"/>
    <property type="match status" value="1"/>
</dbReference>
<name>A0A365YHT8_9MICC</name>
<comment type="caution">
    <text evidence="2">The sequence shown here is derived from an EMBL/GenBank/DDBJ whole genome shotgun (WGS) entry which is preliminary data.</text>
</comment>
<dbReference type="AlphaFoldDB" id="A0A365YHT8"/>
<dbReference type="PANTHER" id="PTHR36151">
    <property type="entry name" value="BLR2777 PROTEIN"/>
    <property type="match status" value="1"/>
</dbReference>
<dbReference type="GO" id="GO:0016491">
    <property type="term" value="F:oxidoreductase activity"/>
    <property type="evidence" value="ECO:0007669"/>
    <property type="project" value="InterPro"/>
</dbReference>
<dbReference type="Proteomes" id="UP000252167">
    <property type="component" value="Unassembled WGS sequence"/>
</dbReference>
<organism evidence="2 3">
    <name type="scientific">Glutamicibacter soli</name>
    <dbReference type="NCBI Taxonomy" id="453836"/>
    <lineage>
        <taxon>Bacteria</taxon>
        <taxon>Bacillati</taxon>
        <taxon>Actinomycetota</taxon>
        <taxon>Actinomycetes</taxon>
        <taxon>Micrococcales</taxon>
        <taxon>Micrococcaceae</taxon>
        <taxon>Glutamicibacter</taxon>
    </lineage>
</organism>
<dbReference type="RefSeq" id="WP_113606964.1">
    <property type="nucleotide sequence ID" value="NZ_POAF01000003.1"/>
</dbReference>
<evidence type="ECO:0000313" key="2">
    <source>
        <dbReference type="EMBL" id="RBM01593.1"/>
    </source>
</evidence>
<dbReference type="EMBL" id="POAF01000003">
    <property type="protein sequence ID" value="RBM01593.1"/>
    <property type="molecule type" value="Genomic_DNA"/>
</dbReference>
<feature type="domain" description="ER-bound oxygenase mpaB/mpaB'/Rubber oxygenase catalytic" evidence="1">
    <location>
        <begin position="21"/>
        <end position="242"/>
    </location>
</feature>
<sequence length="281" mass="31374">MNPQPEPQPLPRDQLAKAAPESALLLGAGRAILLQLAHPQIGRAIAEHSDFASNPLSRLLHTLGYIYALSNGTAEQQRTVIDYVDEAHRPVHGTRDKTTGAPAYSALDPRLQLWVAATLFDSARVIGAQVLPAWDKNASAELYLQYARLGDALQMPTDFWPRSEARFNDYFAGITADLQVTGQIRTLADELFAGSRAPWWIRVALPLMRDVTIAQLPPPVREQFGYELTRKVELRNRMMVRAAWAASRVLPKAIRHLPMKLMLRHVDRMAASMKTRSQPSS</sequence>
<evidence type="ECO:0000313" key="3">
    <source>
        <dbReference type="Proteomes" id="UP000252167"/>
    </source>
</evidence>
<reference evidence="2 3" key="1">
    <citation type="submission" date="2018-01" db="EMBL/GenBank/DDBJ databases">
        <title>Glutamicibacter soli strain NHPC-3 Whole genome sequence and assembly.</title>
        <authorList>
            <person name="Choudhury P."/>
            <person name="Gupta D."/>
            <person name="Sengupta K."/>
            <person name="Jawed A."/>
            <person name="Sultana N."/>
            <person name="Saha P."/>
        </authorList>
    </citation>
    <scope>NUCLEOTIDE SEQUENCE [LARGE SCALE GENOMIC DNA]</scope>
    <source>
        <strain evidence="2 3">NHPC-3</strain>
    </source>
</reference>
<dbReference type="InterPro" id="IPR018713">
    <property type="entry name" value="MPAB/Lcp_cat_dom"/>
</dbReference>
<accession>A0A365YHT8</accession>
<proteinExistence type="predicted"/>
<protein>
    <submittedName>
        <fullName evidence="2">DUF2236 domain-containing protein</fullName>
    </submittedName>
</protein>
<gene>
    <name evidence="2" type="ORF">C1H84_07010</name>
</gene>
<evidence type="ECO:0000259" key="1">
    <source>
        <dbReference type="Pfam" id="PF09995"/>
    </source>
</evidence>
<dbReference type="Pfam" id="PF09995">
    <property type="entry name" value="MPAB_Lcp_cat"/>
    <property type="match status" value="1"/>
</dbReference>